<dbReference type="PANTHER" id="PTHR37314:SF4">
    <property type="entry name" value="UPF0700 TRANSMEMBRANE PROTEIN YOAK"/>
    <property type="match status" value="1"/>
</dbReference>
<organism evidence="2 3">
    <name type="scientific">Williamsia herbipolensis</name>
    <dbReference type="NCBI Taxonomy" id="1603258"/>
    <lineage>
        <taxon>Bacteria</taxon>
        <taxon>Bacillati</taxon>
        <taxon>Actinomycetota</taxon>
        <taxon>Actinomycetes</taxon>
        <taxon>Mycobacteriales</taxon>
        <taxon>Nocardiaceae</taxon>
        <taxon>Williamsia</taxon>
    </lineage>
</organism>
<keyword evidence="1" id="KW-1133">Transmembrane helix</keyword>
<dbReference type="InterPro" id="IPR010699">
    <property type="entry name" value="DUF1275"/>
</dbReference>
<evidence type="ECO:0000313" key="2">
    <source>
        <dbReference type="EMBL" id="WUM18570.1"/>
    </source>
</evidence>
<dbReference type="Proteomes" id="UP001432128">
    <property type="component" value="Chromosome"/>
</dbReference>
<reference evidence="2 3" key="1">
    <citation type="submission" date="2022-10" db="EMBL/GenBank/DDBJ databases">
        <title>The complete genomes of actinobacterial strains from the NBC collection.</title>
        <authorList>
            <person name="Joergensen T.S."/>
            <person name="Alvarez Arevalo M."/>
            <person name="Sterndorff E.B."/>
            <person name="Faurdal D."/>
            <person name="Vuksanovic O."/>
            <person name="Mourched A.-S."/>
            <person name="Charusanti P."/>
            <person name="Shaw S."/>
            <person name="Blin K."/>
            <person name="Weber T."/>
        </authorList>
    </citation>
    <scope>NUCLEOTIDE SEQUENCE [LARGE SCALE GENOMIC DNA]</scope>
    <source>
        <strain evidence="2 3">NBC_00319</strain>
    </source>
</reference>
<feature type="transmembrane region" description="Helical" evidence="1">
    <location>
        <begin position="200"/>
        <end position="218"/>
    </location>
</feature>
<dbReference type="AlphaFoldDB" id="A0AAU4JXU2"/>
<feature type="transmembrane region" description="Helical" evidence="1">
    <location>
        <begin position="92"/>
        <end position="113"/>
    </location>
</feature>
<feature type="transmembrane region" description="Helical" evidence="1">
    <location>
        <begin position="12"/>
        <end position="32"/>
    </location>
</feature>
<accession>A0AAU4JXU2</accession>
<dbReference type="Pfam" id="PF06912">
    <property type="entry name" value="DUF1275"/>
    <property type="match status" value="1"/>
</dbReference>
<feature type="transmembrane region" description="Helical" evidence="1">
    <location>
        <begin position="65"/>
        <end position="85"/>
    </location>
</feature>
<keyword evidence="1" id="KW-0812">Transmembrane</keyword>
<evidence type="ECO:0000313" key="3">
    <source>
        <dbReference type="Proteomes" id="UP001432128"/>
    </source>
</evidence>
<feature type="transmembrane region" description="Helical" evidence="1">
    <location>
        <begin position="133"/>
        <end position="153"/>
    </location>
</feature>
<keyword evidence="1" id="KW-0472">Membrane</keyword>
<name>A0AAU4JXU2_9NOCA</name>
<dbReference type="PANTHER" id="PTHR37314">
    <property type="entry name" value="SLR0142 PROTEIN"/>
    <property type="match status" value="1"/>
</dbReference>
<evidence type="ECO:0000256" key="1">
    <source>
        <dbReference type="SAM" id="Phobius"/>
    </source>
</evidence>
<gene>
    <name evidence="2" type="ORF">OG579_12525</name>
</gene>
<protein>
    <submittedName>
        <fullName evidence="2">YoaK family protein</fullName>
    </submittedName>
</protein>
<keyword evidence="3" id="KW-1185">Reference proteome</keyword>
<feature type="transmembrane region" description="Helical" evidence="1">
    <location>
        <begin position="174"/>
        <end position="194"/>
    </location>
</feature>
<dbReference type="RefSeq" id="WP_328856192.1">
    <property type="nucleotide sequence ID" value="NZ_CP108021.1"/>
</dbReference>
<proteinExistence type="predicted"/>
<sequence length="233" mass="24343">MSGSARVATASTPRFVLILIGVGGFLDAYTYLTRGGVFANTQTGNVILLATSGAAGEWHRAVAHLWSIMAFVVGVLVATVLRTWWRDATSAALLVSVNSAQALVLGVVAAVPAEWPNVVVTVPIAFVAAMQMELFRTIGGMPIITIATTGNLMRFVESVHALLTQRDAESRRRCALYSAVVAAFAGGAVVGAIVSRWLGTPAVAVCAVAMIVVALFVVHDARQIDADAPEPEG</sequence>
<dbReference type="KEGG" id="whr:OG579_12525"/>
<dbReference type="EMBL" id="CP108021">
    <property type="protein sequence ID" value="WUM18570.1"/>
    <property type="molecule type" value="Genomic_DNA"/>
</dbReference>